<dbReference type="PANTHER" id="PTHR20837">
    <property type="entry name" value="CENTROSOMAL PROTEIN-RELATED"/>
    <property type="match status" value="1"/>
</dbReference>
<dbReference type="PANTHER" id="PTHR20837:SF0">
    <property type="entry name" value="COILED-COIL AND C2 DOMAIN-CONTAINING PROTEIN 2A"/>
    <property type="match status" value="1"/>
</dbReference>
<dbReference type="AlphaFoldDB" id="A0A183SZ23"/>
<evidence type="ECO:0000313" key="4">
    <source>
        <dbReference type="WBParaSite" id="SSLN_0000983101-mRNA-1"/>
    </source>
</evidence>
<dbReference type="Pfam" id="PF17661">
    <property type="entry name" value="DUF5523"/>
    <property type="match status" value="1"/>
</dbReference>
<feature type="coiled-coil region" evidence="1">
    <location>
        <begin position="271"/>
        <end position="301"/>
    </location>
</feature>
<organism evidence="4">
    <name type="scientific">Schistocephalus solidus</name>
    <name type="common">Tapeworm</name>
    <dbReference type="NCBI Taxonomy" id="70667"/>
    <lineage>
        <taxon>Eukaryota</taxon>
        <taxon>Metazoa</taxon>
        <taxon>Spiralia</taxon>
        <taxon>Lophotrochozoa</taxon>
        <taxon>Platyhelminthes</taxon>
        <taxon>Cestoda</taxon>
        <taxon>Eucestoda</taxon>
        <taxon>Diphyllobothriidea</taxon>
        <taxon>Diphyllobothriidae</taxon>
        <taxon>Schistocephalus</taxon>
    </lineage>
</organism>
<dbReference type="GO" id="GO:0035869">
    <property type="term" value="C:ciliary transition zone"/>
    <property type="evidence" value="ECO:0007669"/>
    <property type="project" value="TreeGrafter"/>
</dbReference>
<dbReference type="GO" id="GO:1904491">
    <property type="term" value="P:protein localization to ciliary transition zone"/>
    <property type="evidence" value="ECO:0007669"/>
    <property type="project" value="TreeGrafter"/>
</dbReference>
<evidence type="ECO:0000256" key="2">
    <source>
        <dbReference type="SAM" id="MobiDB-lite"/>
    </source>
</evidence>
<keyword evidence="1" id="KW-0175">Coiled coil</keyword>
<feature type="region of interest" description="Disordered" evidence="2">
    <location>
        <begin position="539"/>
        <end position="568"/>
    </location>
</feature>
<dbReference type="WBParaSite" id="SSLN_0000983101-mRNA-1">
    <property type="protein sequence ID" value="SSLN_0000983101-mRNA-1"/>
    <property type="gene ID" value="SSLN_0000983101"/>
</dbReference>
<feature type="domain" description="DUF5523" evidence="3">
    <location>
        <begin position="33"/>
        <end position="165"/>
    </location>
</feature>
<evidence type="ECO:0000256" key="1">
    <source>
        <dbReference type="SAM" id="Coils"/>
    </source>
</evidence>
<evidence type="ECO:0000259" key="3">
    <source>
        <dbReference type="Pfam" id="PF17661"/>
    </source>
</evidence>
<dbReference type="GO" id="GO:1905515">
    <property type="term" value="P:non-motile cilium assembly"/>
    <property type="evidence" value="ECO:0007669"/>
    <property type="project" value="TreeGrafter"/>
</dbReference>
<sequence length="934" mass="106014">LFLLRLSDLQQDMEEHREAMLVLILLNWQTLKQQAEITEEEEVNFFVRQIWPTDFEEVKPSDKEDITYVREQAEPSVTVPLEVKTQGRSVRYAEDEGLYVGQLPFVAPANIRRLENRLLREAEYPSGVQETQKQLDTHDDITQWFTEDGRLKMATSPLRDVLFRPFQSMNFLSDVHQEFNYVFLPPLSDQEMRSLEQSYSRVNNPIQRTFQLPFRRSNGVGTTPLDFQQIEIELASVSFSFHPLFLAEHVFAHNLRMLVKALEDMVGRDHINACIQRIVALKRAIKQLEEKAAQKANQEHVEDECGFSAQIREYQSEIEENIDTAADEFAWKKEIAELTEEARKKHELRRKRLMTEYEAALAGYQATLREEAAGGKEKRDSVKKPEPPAEFDAVSARKTIVSELETYRRRPGESKISVGTEEEKGNEFFYIYEKHGCVIKRIAEVHLAKATLLSLNRCPSSSASHPSVSLSFCVLNPSPVSAGLCAGLSPHRVLAGLEFVLESLEGSGEALVRLVPNGSVTLGVKWRLPEAYGNLTGDATCGMERGDRRDRASGLGSEAQTDPNDPSYIKMLKSAQGPMNADERRDLGDDFNAQTRAIGLSYFRLDPHLQQFRFCSDEELDLSKRFRLLQLRSSGHRDFQELVVPLNSREVPKLEPVKEKIMKLKTKGLEQHFAERNRYLREIGNEVLKRFEASIKKKTLSDIVAEEEIPSLTALWPLLTEFMRRRRPLNPNRKEMKKTSIQTIKETGVVLVVTIGDAKNLPVRVIEQTSRTTGRPTELCPMLHFVPAENTDIYPTIHIRTWKGCERSRCKSRPPSHLISLDSVGSSILINVFDEVTNVVEDGRRPQQAFGSGEDSTNATDSVAAASKTVLHRSERRWLGGLQVPFSVVYSSGKVAPVAVSGRAGYPLSAGLFAIRTVDTYRRAVDDEREIICR</sequence>
<protein>
    <submittedName>
        <fullName evidence="4">DUF5523 domain-containing protein</fullName>
    </submittedName>
</protein>
<accession>A0A183SZ23</accession>
<name>A0A183SZ23_SCHSO</name>
<dbReference type="InterPro" id="IPR052434">
    <property type="entry name" value="Tectonic-like_complex_comp"/>
</dbReference>
<dbReference type="InterPro" id="IPR041510">
    <property type="entry name" value="DUF5523"/>
</dbReference>
<proteinExistence type="predicted"/>
<reference evidence="4" key="1">
    <citation type="submission" date="2016-06" db="UniProtKB">
        <authorList>
            <consortium name="WormBaseParasite"/>
        </authorList>
    </citation>
    <scope>IDENTIFICATION</scope>
</reference>